<feature type="chain" id="PRO_5013388881" description="ZP domain-containing protein" evidence="1">
    <location>
        <begin position="20"/>
        <end position="355"/>
    </location>
</feature>
<protein>
    <recommendedName>
        <fullName evidence="4">ZP domain-containing protein</fullName>
    </recommendedName>
</protein>
<evidence type="ECO:0000313" key="2">
    <source>
        <dbReference type="EMBL" id="OQV22864.1"/>
    </source>
</evidence>
<dbReference type="EMBL" id="MTYJ01000015">
    <property type="protein sequence ID" value="OQV22864.1"/>
    <property type="molecule type" value="Genomic_DNA"/>
</dbReference>
<accession>A0A1W0X655</accession>
<dbReference type="Proteomes" id="UP000192578">
    <property type="component" value="Unassembled WGS sequence"/>
</dbReference>
<comment type="caution">
    <text evidence="2">The sequence shown here is derived from an EMBL/GenBank/DDBJ whole genome shotgun (WGS) entry which is preliminary data.</text>
</comment>
<name>A0A1W0X655_HYPEX</name>
<proteinExistence type="predicted"/>
<keyword evidence="3" id="KW-1185">Reference proteome</keyword>
<keyword evidence="1" id="KW-0732">Signal</keyword>
<evidence type="ECO:0008006" key="4">
    <source>
        <dbReference type="Google" id="ProtNLM"/>
    </source>
</evidence>
<dbReference type="AlphaFoldDB" id="A0A1W0X655"/>
<reference evidence="3" key="1">
    <citation type="submission" date="2017-01" db="EMBL/GenBank/DDBJ databases">
        <title>Comparative genomics of anhydrobiosis in the tardigrade Hypsibius dujardini.</title>
        <authorList>
            <person name="Yoshida Y."/>
            <person name="Koutsovoulos G."/>
            <person name="Laetsch D."/>
            <person name="Stevens L."/>
            <person name="Kumar S."/>
            <person name="Horikawa D."/>
            <person name="Ishino K."/>
            <person name="Komine S."/>
            <person name="Tomita M."/>
            <person name="Blaxter M."/>
            <person name="Arakawa K."/>
        </authorList>
    </citation>
    <scope>NUCLEOTIDE SEQUENCE [LARGE SCALE GENOMIC DNA]</scope>
    <source>
        <strain evidence="3">Z151</strain>
    </source>
</reference>
<organism evidence="2 3">
    <name type="scientific">Hypsibius exemplaris</name>
    <name type="common">Freshwater tardigrade</name>
    <dbReference type="NCBI Taxonomy" id="2072580"/>
    <lineage>
        <taxon>Eukaryota</taxon>
        <taxon>Metazoa</taxon>
        <taxon>Ecdysozoa</taxon>
        <taxon>Tardigrada</taxon>
        <taxon>Eutardigrada</taxon>
        <taxon>Parachela</taxon>
        <taxon>Hypsibioidea</taxon>
        <taxon>Hypsibiidae</taxon>
        <taxon>Hypsibius</taxon>
    </lineage>
</organism>
<feature type="signal peptide" evidence="1">
    <location>
        <begin position="1"/>
        <end position="19"/>
    </location>
</feature>
<sequence>MARSVALVVFATLLAAVSAGQQQQQRFPIASSLRVASQQSQELTIKLGDDHLTCADPLKCPGEVKTVTADYGTSGRKGRLTATYLDDGTLKIQTEGITVGSSSEAVLSRTDLLIGDDSPGCRLTASNTVLKFGACGFKQIIRDDVIYREIVIQVYLHLRINQPDLPTPDAPRTPPTLGVCSALFHKLTAEVSEIHNRLQFSLSPENYIPEAVGFQPETCILRPFFKNGSLSLAPEHEIRILENGIFKKDELLKQNITPGRLYRFNTIRHYLSSLVAGSSFLDDKKNPRLECTVCLCSINGNELKRCREKILNGKVPAKMSPFWRVASDLEDVAAPVDTGLEAGPVEVVPGSGFFY</sequence>
<gene>
    <name evidence="2" type="ORF">BV898_03296</name>
</gene>
<evidence type="ECO:0000256" key="1">
    <source>
        <dbReference type="SAM" id="SignalP"/>
    </source>
</evidence>
<evidence type="ECO:0000313" key="3">
    <source>
        <dbReference type="Proteomes" id="UP000192578"/>
    </source>
</evidence>